<evidence type="ECO:0000256" key="1">
    <source>
        <dbReference type="ARBA" id="ARBA00004155"/>
    </source>
</evidence>
<feature type="transmembrane region" description="Helical" evidence="11">
    <location>
        <begin position="130"/>
        <end position="152"/>
    </location>
</feature>
<dbReference type="Proteomes" id="UP001234581">
    <property type="component" value="Unassembled WGS sequence"/>
</dbReference>
<evidence type="ECO:0000256" key="5">
    <source>
        <dbReference type="ARBA" id="ARBA00022737"/>
    </source>
</evidence>
<dbReference type="GeneID" id="83216604"/>
<keyword evidence="6" id="KW-0769">Symport</keyword>
<keyword evidence="8 11" id="KW-0472">Membrane</keyword>
<evidence type="ECO:0000256" key="9">
    <source>
        <dbReference type="ARBA" id="ARBA00023228"/>
    </source>
</evidence>
<dbReference type="FunFam" id="1.20.1280.290:FF:000016">
    <property type="entry name" value="Cystinosin homolog"/>
    <property type="match status" value="1"/>
</dbReference>
<dbReference type="AlphaFoldDB" id="A0AAD7XYY5"/>
<feature type="transmembrane region" description="Helical" evidence="11">
    <location>
        <begin position="231"/>
        <end position="250"/>
    </location>
</feature>
<feature type="transmembrane region" description="Helical" evidence="11">
    <location>
        <begin position="188"/>
        <end position="211"/>
    </location>
</feature>
<feature type="transmembrane region" description="Helical" evidence="11">
    <location>
        <begin position="21"/>
        <end position="42"/>
    </location>
</feature>
<name>A0AAD7XYY5_9FUNG</name>
<dbReference type="Gene3D" id="1.20.1280.290">
    <property type="match status" value="2"/>
</dbReference>
<dbReference type="SMART" id="SM00679">
    <property type="entry name" value="CTNS"/>
    <property type="match status" value="2"/>
</dbReference>
<keyword evidence="9" id="KW-0458">Lysosome</keyword>
<evidence type="ECO:0000256" key="4">
    <source>
        <dbReference type="ARBA" id="ARBA00022692"/>
    </source>
</evidence>
<dbReference type="GO" id="GO:0000324">
    <property type="term" value="C:fungal-type vacuole"/>
    <property type="evidence" value="ECO:0007669"/>
    <property type="project" value="TreeGrafter"/>
</dbReference>
<dbReference type="NCBIfam" id="TIGR00951">
    <property type="entry name" value="2A43"/>
    <property type="match status" value="1"/>
</dbReference>
<dbReference type="InterPro" id="IPR006603">
    <property type="entry name" value="PQ-loop_rpt"/>
</dbReference>
<dbReference type="InterPro" id="IPR005282">
    <property type="entry name" value="LC_transporter"/>
</dbReference>
<keyword evidence="4 11" id="KW-0812">Transmembrane</keyword>
<proteinExistence type="inferred from homology"/>
<keyword evidence="7 11" id="KW-1133">Transmembrane helix</keyword>
<feature type="transmembrane region" description="Helical" evidence="11">
    <location>
        <begin position="54"/>
        <end position="74"/>
    </location>
</feature>
<evidence type="ECO:0000313" key="12">
    <source>
        <dbReference type="EMBL" id="KAJ8655162.1"/>
    </source>
</evidence>
<evidence type="ECO:0000313" key="13">
    <source>
        <dbReference type="Proteomes" id="UP001234581"/>
    </source>
</evidence>
<dbReference type="PANTHER" id="PTHR13131:SF5">
    <property type="entry name" value="CYSTINOSIN"/>
    <property type="match status" value="1"/>
</dbReference>
<dbReference type="PANTHER" id="PTHR13131">
    <property type="entry name" value="CYSTINOSIN"/>
    <property type="match status" value="1"/>
</dbReference>
<comment type="caution">
    <text evidence="12">The sequence shown here is derived from an EMBL/GenBank/DDBJ whole genome shotgun (WGS) entry which is preliminary data.</text>
</comment>
<dbReference type="Pfam" id="PF04193">
    <property type="entry name" value="PQ-loop"/>
    <property type="match status" value="2"/>
</dbReference>
<reference evidence="12 13" key="1">
    <citation type="submission" date="2023-03" db="EMBL/GenBank/DDBJ databases">
        <title>Genome sequence of Lichtheimia ornata CBS 291.66.</title>
        <authorList>
            <person name="Mohabir J.T."/>
            <person name="Shea T.P."/>
            <person name="Kurbessoian T."/>
            <person name="Berby B."/>
            <person name="Fontaine J."/>
            <person name="Livny J."/>
            <person name="Gnirke A."/>
            <person name="Stajich J.E."/>
            <person name="Cuomo C.A."/>
        </authorList>
    </citation>
    <scope>NUCLEOTIDE SEQUENCE [LARGE SCALE GENOMIC DNA]</scope>
    <source>
        <strain evidence="12">CBS 291.66</strain>
    </source>
</reference>
<comment type="catalytic activity">
    <reaction evidence="10">
        <text>L-cystine(out) + H(+)(out) = L-cystine(in) + H(+)(in)</text>
        <dbReference type="Rhea" id="RHEA:66172"/>
        <dbReference type="ChEBI" id="CHEBI:15378"/>
        <dbReference type="ChEBI" id="CHEBI:35491"/>
    </reaction>
    <physiologicalReaction direction="left-to-right" evidence="10">
        <dbReference type="Rhea" id="RHEA:66173"/>
    </physiologicalReaction>
</comment>
<keyword evidence="13" id="KW-1185">Reference proteome</keyword>
<keyword evidence="3" id="KW-0813">Transport</keyword>
<dbReference type="GO" id="GO:0015293">
    <property type="term" value="F:symporter activity"/>
    <property type="evidence" value="ECO:0007669"/>
    <property type="project" value="UniProtKB-KW"/>
</dbReference>
<comment type="subcellular location">
    <subcellularLocation>
        <location evidence="1">Lysosome membrane</location>
        <topology evidence="1">Multi-pass membrane protein</topology>
    </subcellularLocation>
</comment>
<sequence>MASFQDLLADISWPWQLISDIIGWVYFLAWSISFYPQAILNYRRKSVQGLSMDFLYFNVLGFFCYSVFNLSFFLSKEIQDEYRERNNGQNNLVRTNDVFFAVHAFLISSFTLTQTFMYTKDEGQKISSPAKLLICASIIGAFLFTLAVEFQFAMWIDLMYYLSYVKLLVSIIKYLPQAWINFRRKSTVGWSIHNILLDFTGGTLSVAQLLLDSYLSGDWSGVSGDPVKFGLGFVSIAFDLLFMTQHYILYRDRTDYYLSSVDEERRRLIVEGRVPREEDVE</sequence>
<comment type="similarity">
    <text evidence="2">Belongs to the cystinosin family.</text>
</comment>
<evidence type="ECO:0000256" key="2">
    <source>
        <dbReference type="ARBA" id="ARBA00006855"/>
    </source>
</evidence>
<keyword evidence="5" id="KW-0677">Repeat</keyword>
<dbReference type="EMBL" id="JARTCD010000052">
    <property type="protein sequence ID" value="KAJ8655162.1"/>
    <property type="molecule type" value="Genomic_DNA"/>
</dbReference>
<evidence type="ECO:0000256" key="7">
    <source>
        <dbReference type="ARBA" id="ARBA00022989"/>
    </source>
</evidence>
<organism evidence="12 13">
    <name type="scientific">Lichtheimia ornata</name>
    <dbReference type="NCBI Taxonomy" id="688661"/>
    <lineage>
        <taxon>Eukaryota</taxon>
        <taxon>Fungi</taxon>
        <taxon>Fungi incertae sedis</taxon>
        <taxon>Mucoromycota</taxon>
        <taxon>Mucoromycotina</taxon>
        <taxon>Mucoromycetes</taxon>
        <taxon>Mucorales</taxon>
        <taxon>Lichtheimiaceae</taxon>
        <taxon>Lichtheimia</taxon>
    </lineage>
</organism>
<feature type="transmembrane region" description="Helical" evidence="11">
    <location>
        <begin position="158"/>
        <end position="176"/>
    </location>
</feature>
<evidence type="ECO:0000256" key="11">
    <source>
        <dbReference type="SAM" id="Phobius"/>
    </source>
</evidence>
<accession>A0AAD7XYY5</accession>
<dbReference type="GO" id="GO:0005774">
    <property type="term" value="C:vacuolar membrane"/>
    <property type="evidence" value="ECO:0007669"/>
    <property type="project" value="TreeGrafter"/>
</dbReference>
<dbReference type="GO" id="GO:0015184">
    <property type="term" value="F:L-cystine transmembrane transporter activity"/>
    <property type="evidence" value="ECO:0007669"/>
    <property type="project" value="TreeGrafter"/>
</dbReference>
<protein>
    <recommendedName>
        <fullName evidence="14">Cystinosin</fullName>
    </recommendedName>
</protein>
<evidence type="ECO:0000256" key="3">
    <source>
        <dbReference type="ARBA" id="ARBA00022448"/>
    </source>
</evidence>
<dbReference type="RefSeq" id="XP_058340075.1">
    <property type="nucleotide sequence ID" value="XM_058489194.1"/>
</dbReference>
<evidence type="ECO:0000256" key="8">
    <source>
        <dbReference type="ARBA" id="ARBA00023136"/>
    </source>
</evidence>
<evidence type="ECO:0000256" key="10">
    <source>
        <dbReference type="ARBA" id="ARBA00048473"/>
    </source>
</evidence>
<evidence type="ECO:0000256" key="6">
    <source>
        <dbReference type="ARBA" id="ARBA00022847"/>
    </source>
</evidence>
<feature type="transmembrane region" description="Helical" evidence="11">
    <location>
        <begin position="98"/>
        <end position="118"/>
    </location>
</feature>
<gene>
    <name evidence="12" type="ORF">O0I10_009197</name>
</gene>
<evidence type="ECO:0008006" key="14">
    <source>
        <dbReference type="Google" id="ProtNLM"/>
    </source>
</evidence>